<gene>
    <name evidence="2" type="ORF">HYH02_002784</name>
</gene>
<comment type="caution">
    <text evidence="2">The sequence shown here is derived from an EMBL/GenBank/DDBJ whole genome shotgun (WGS) entry which is preliminary data.</text>
</comment>
<feature type="transmembrane region" description="Helical" evidence="1">
    <location>
        <begin position="171"/>
        <end position="195"/>
    </location>
</feature>
<keyword evidence="1" id="KW-0472">Membrane</keyword>
<keyword evidence="1" id="KW-0812">Transmembrane</keyword>
<feature type="transmembrane region" description="Helical" evidence="1">
    <location>
        <begin position="95"/>
        <end position="118"/>
    </location>
</feature>
<keyword evidence="1" id="KW-1133">Transmembrane helix</keyword>
<dbReference type="AlphaFoldDB" id="A0A835WRH2"/>
<name>A0A835WRH2_9CHLO</name>
<feature type="transmembrane region" description="Helical" evidence="1">
    <location>
        <begin position="138"/>
        <end position="159"/>
    </location>
</feature>
<organism evidence="2 3">
    <name type="scientific">Chlamydomonas schloesseri</name>
    <dbReference type="NCBI Taxonomy" id="2026947"/>
    <lineage>
        <taxon>Eukaryota</taxon>
        <taxon>Viridiplantae</taxon>
        <taxon>Chlorophyta</taxon>
        <taxon>core chlorophytes</taxon>
        <taxon>Chlorophyceae</taxon>
        <taxon>CS clade</taxon>
        <taxon>Chlamydomonadales</taxon>
        <taxon>Chlamydomonadaceae</taxon>
        <taxon>Chlamydomonas</taxon>
    </lineage>
</organism>
<dbReference type="Proteomes" id="UP000613740">
    <property type="component" value="Unassembled WGS sequence"/>
</dbReference>
<keyword evidence="3" id="KW-1185">Reference proteome</keyword>
<protein>
    <submittedName>
        <fullName evidence="2">Uncharacterized protein</fullName>
    </submittedName>
</protein>
<dbReference type="EMBL" id="JAEHOD010000005">
    <property type="protein sequence ID" value="KAG2452547.1"/>
    <property type="molecule type" value="Genomic_DNA"/>
</dbReference>
<accession>A0A835WRH2</accession>
<feature type="transmembrane region" description="Helical" evidence="1">
    <location>
        <begin position="221"/>
        <end position="246"/>
    </location>
</feature>
<evidence type="ECO:0000256" key="1">
    <source>
        <dbReference type="SAM" id="Phobius"/>
    </source>
</evidence>
<dbReference type="OrthoDB" id="541275at2759"/>
<proteinExistence type="predicted"/>
<evidence type="ECO:0000313" key="2">
    <source>
        <dbReference type="EMBL" id="KAG2452547.1"/>
    </source>
</evidence>
<feature type="transmembrane region" description="Helical" evidence="1">
    <location>
        <begin position="267"/>
        <end position="288"/>
    </location>
</feature>
<sequence>MLPEQLSNCCSSTRAVVDNRIRTSARYLPTPRSCKAAQLVGTRGAPGQTCWGSGPGAATRTAGNGRRALTTCLAQEPRGPRKGDDNLIRIENRELLVGDVVAIINFCLYKQIAAIITSPDFPGWLAPLDFSPTRFSEFIALTVTLVGTWVAAGLMVGAYRTSATSDLPAALRVASLTWLSAMPVAAAQLVIVTAVESRSLVGDTDWGTALPLAARGVGEPFVTASGMLALMTLWRCVYTLYLDPFGLKGLGFQRQQFLKDLYSFREALLMATLMCAVGSISLQVVHALDAVLSSGM</sequence>
<evidence type="ECO:0000313" key="3">
    <source>
        <dbReference type="Proteomes" id="UP000613740"/>
    </source>
</evidence>
<reference evidence="2" key="1">
    <citation type="journal article" date="2020" name="bioRxiv">
        <title>Comparative genomics of Chlamydomonas.</title>
        <authorList>
            <person name="Craig R.J."/>
            <person name="Hasan A.R."/>
            <person name="Ness R.W."/>
            <person name="Keightley P.D."/>
        </authorList>
    </citation>
    <scope>NUCLEOTIDE SEQUENCE</scope>
    <source>
        <strain evidence="2">CCAP 11/173</strain>
    </source>
</reference>